<feature type="compositionally biased region" description="Polar residues" evidence="4">
    <location>
        <begin position="8"/>
        <end position="30"/>
    </location>
</feature>
<dbReference type="Proteomes" id="UP001176940">
    <property type="component" value="Unassembled WGS sequence"/>
</dbReference>
<accession>A0ABN9KU97</accession>
<evidence type="ECO:0000256" key="1">
    <source>
        <dbReference type="ARBA" id="ARBA00004123"/>
    </source>
</evidence>
<dbReference type="PANTHER" id="PTHR15185">
    <property type="entry name" value="BCL9"/>
    <property type="match status" value="1"/>
</dbReference>
<evidence type="ECO:0000256" key="2">
    <source>
        <dbReference type="ARBA" id="ARBA00009200"/>
    </source>
</evidence>
<dbReference type="EMBL" id="CAUEEQ010003041">
    <property type="protein sequence ID" value="CAJ0924228.1"/>
    <property type="molecule type" value="Genomic_DNA"/>
</dbReference>
<feature type="compositionally biased region" description="Polar residues" evidence="4">
    <location>
        <begin position="262"/>
        <end position="277"/>
    </location>
</feature>
<gene>
    <name evidence="6" type="ORF">RIMI_LOCUS2215068</name>
</gene>
<dbReference type="InterPro" id="IPR024670">
    <property type="entry name" value="BCL9_beta-catenin-bd_dom"/>
</dbReference>
<comment type="subcellular location">
    <subcellularLocation>
        <location evidence="1">Nucleus</location>
    </subcellularLocation>
</comment>
<feature type="compositionally biased region" description="Low complexity" evidence="4">
    <location>
        <begin position="231"/>
        <end position="241"/>
    </location>
</feature>
<feature type="compositionally biased region" description="Basic and acidic residues" evidence="4">
    <location>
        <begin position="83"/>
        <end position="103"/>
    </location>
</feature>
<name>A0ABN9KU97_9NEOB</name>
<feature type="region of interest" description="Disordered" evidence="4">
    <location>
        <begin position="259"/>
        <end position="295"/>
    </location>
</feature>
<evidence type="ECO:0000256" key="4">
    <source>
        <dbReference type="SAM" id="MobiDB-lite"/>
    </source>
</evidence>
<dbReference type="InterPro" id="IPR015668">
    <property type="entry name" value="Bcl-9/Bcl-9l"/>
</dbReference>
<proteinExistence type="inferred from homology"/>
<evidence type="ECO:0000313" key="7">
    <source>
        <dbReference type="Proteomes" id="UP001176940"/>
    </source>
</evidence>
<feature type="compositionally biased region" description="Polar residues" evidence="4">
    <location>
        <begin position="51"/>
        <end position="61"/>
    </location>
</feature>
<evidence type="ECO:0000259" key="5">
    <source>
        <dbReference type="Pfam" id="PF11502"/>
    </source>
</evidence>
<organism evidence="6 7">
    <name type="scientific">Ranitomeya imitator</name>
    <name type="common">mimic poison frog</name>
    <dbReference type="NCBI Taxonomy" id="111125"/>
    <lineage>
        <taxon>Eukaryota</taxon>
        <taxon>Metazoa</taxon>
        <taxon>Chordata</taxon>
        <taxon>Craniata</taxon>
        <taxon>Vertebrata</taxon>
        <taxon>Euteleostomi</taxon>
        <taxon>Amphibia</taxon>
        <taxon>Batrachia</taxon>
        <taxon>Anura</taxon>
        <taxon>Neobatrachia</taxon>
        <taxon>Hyloidea</taxon>
        <taxon>Dendrobatidae</taxon>
        <taxon>Dendrobatinae</taxon>
        <taxon>Ranitomeya</taxon>
    </lineage>
</organism>
<comment type="similarity">
    <text evidence="2">Belongs to the BCL9 family.</text>
</comment>
<keyword evidence="7" id="KW-1185">Reference proteome</keyword>
<evidence type="ECO:0000256" key="3">
    <source>
        <dbReference type="ARBA" id="ARBA00023242"/>
    </source>
</evidence>
<feature type="region of interest" description="Disordered" evidence="4">
    <location>
        <begin position="202"/>
        <end position="244"/>
    </location>
</feature>
<reference evidence="6" key="1">
    <citation type="submission" date="2023-07" db="EMBL/GenBank/DDBJ databases">
        <authorList>
            <person name="Stuckert A."/>
        </authorList>
    </citation>
    <scope>NUCLEOTIDE SEQUENCE</scope>
</reference>
<comment type="caution">
    <text evidence="6">The sequence shown here is derived from an EMBL/GenBank/DDBJ whole genome shotgun (WGS) entry which is preliminary data.</text>
</comment>
<feature type="compositionally biased region" description="Pro residues" evidence="4">
    <location>
        <begin position="357"/>
        <end position="369"/>
    </location>
</feature>
<feature type="domain" description="B-cell lymphoma 9 beta-catenin binding" evidence="5">
    <location>
        <begin position="310"/>
        <end position="340"/>
    </location>
</feature>
<sequence length="454" mass="49641">MHSESKLSNHGKASSNGGQSQPVNVSQGSKETGLLGPKPSHMSPSGVGLKATQNQGPNHGNGQREPSGEVAEQKDTGTPSLDPEPKGELPPRSKRRCVLERKQPYSGDEWCSGPDSEEDEKNLLIAHNCSDSMTPVLPAHPMGLTKTYTEREAGQEVRPRRPHNTFMSSQRIWQTRRAEAVLQGQADTILLYHQQKVPRAKLDEETLQKQSITPETVVEDSVPTLPPSTSPTPASHPTSVPIQAPPNVLQTEAAVEDPKQELTPNTTGNSRPASSHSNPPPVPSVPLPVDDPDLLESTQETAGTLNTEILSREQLEHRERSLQTLRDIERLLLRSGADSESLLRHNTSPVEGSVPSHPQPHVPSNPPTPVKKYEEPLQSMIAQTQNLGGPVMDQEMGGPPSGPDMGHQMSLMMQRLGQDSLTPEQAAWRKLQEEYYAEKRRKEEHMTIHGSSAP</sequence>
<dbReference type="Pfam" id="PF11502">
    <property type="entry name" value="BCL9"/>
    <property type="match status" value="1"/>
</dbReference>
<evidence type="ECO:0000313" key="6">
    <source>
        <dbReference type="EMBL" id="CAJ0924228.1"/>
    </source>
</evidence>
<feature type="region of interest" description="Disordered" evidence="4">
    <location>
        <begin position="343"/>
        <end position="370"/>
    </location>
</feature>
<protein>
    <recommendedName>
        <fullName evidence="5">B-cell lymphoma 9 beta-catenin binding domain-containing protein</fullName>
    </recommendedName>
</protein>
<feature type="region of interest" description="Disordered" evidence="4">
    <location>
        <begin position="1"/>
        <end position="117"/>
    </location>
</feature>
<dbReference type="PANTHER" id="PTHR15185:SF3">
    <property type="entry name" value="B-CELL CLL_LYMPHOMA 9-LIKE PROTEIN"/>
    <property type="match status" value="1"/>
</dbReference>
<keyword evidence="3" id="KW-0539">Nucleus</keyword>